<sequence>IEEDAEEEEEDPEEEDPEEDPEEDDDDVMEMDDEGEVINPYMDDGSNNQLPLNSKDEETPHTSHVIPNADGQPIPLTASFGQNFHFGESSSTSNLLTRNSKIVPTGPMCPNLGTAWKRLGKMEKLMSETIDTKLRMKRKFKEQDHHFVGLGCDNIKMDRAARNVMSDLSVLKKLVKDLSDRFDEYERSKVFKDKKVLEKELVNERNGKEFYQEFDREPPAEPFARPVPAPYSNDPYVVTRDAAIAAIDVAAVATSSIDDDDDDTAPMDS</sequence>
<feature type="region of interest" description="Disordered" evidence="1">
    <location>
        <begin position="1"/>
        <end position="82"/>
    </location>
</feature>
<reference evidence="2" key="1">
    <citation type="journal article" date="2019" name="Sci. Rep.">
        <title>Draft genome of Tanacetum cinerariifolium, the natural source of mosquito coil.</title>
        <authorList>
            <person name="Yamashiro T."/>
            <person name="Shiraishi A."/>
            <person name="Satake H."/>
            <person name="Nakayama K."/>
        </authorList>
    </citation>
    <scope>NUCLEOTIDE SEQUENCE</scope>
</reference>
<feature type="compositionally biased region" description="Acidic residues" evidence="1">
    <location>
        <begin position="1"/>
        <end position="36"/>
    </location>
</feature>
<dbReference type="EMBL" id="BKCJ010525105">
    <property type="protein sequence ID" value="GFA97287.1"/>
    <property type="molecule type" value="Genomic_DNA"/>
</dbReference>
<name>A0A699KJA2_TANCI</name>
<organism evidence="2">
    <name type="scientific">Tanacetum cinerariifolium</name>
    <name type="common">Dalmatian daisy</name>
    <name type="synonym">Chrysanthemum cinerariifolium</name>
    <dbReference type="NCBI Taxonomy" id="118510"/>
    <lineage>
        <taxon>Eukaryota</taxon>
        <taxon>Viridiplantae</taxon>
        <taxon>Streptophyta</taxon>
        <taxon>Embryophyta</taxon>
        <taxon>Tracheophyta</taxon>
        <taxon>Spermatophyta</taxon>
        <taxon>Magnoliopsida</taxon>
        <taxon>eudicotyledons</taxon>
        <taxon>Gunneridae</taxon>
        <taxon>Pentapetalae</taxon>
        <taxon>asterids</taxon>
        <taxon>campanulids</taxon>
        <taxon>Asterales</taxon>
        <taxon>Asteraceae</taxon>
        <taxon>Asteroideae</taxon>
        <taxon>Anthemideae</taxon>
        <taxon>Anthemidinae</taxon>
        <taxon>Tanacetum</taxon>
    </lineage>
</organism>
<feature type="non-terminal residue" evidence="2">
    <location>
        <position position="1"/>
    </location>
</feature>
<evidence type="ECO:0000313" key="2">
    <source>
        <dbReference type="EMBL" id="GFA97287.1"/>
    </source>
</evidence>
<protein>
    <submittedName>
        <fullName evidence="2">Uncharacterized protein</fullName>
    </submittedName>
</protein>
<gene>
    <name evidence="2" type="ORF">Tci_669259</name>
</gene>
<evidence type="ECO:0000256" key="1">
    <source>
        <dbReference type="SAM" id="MobiDB-lite"/>
    </source>
</evidence>
<dbReference type="AlphaFoldDB" id="A0A699KJA2"/>
<accession>A0A699KJA2</accession>
<comment type="caution">
    <text evidence="2">The sequence shown here is derived from an EMBL/GenBank/DDBJ whole genome shotgun (WGS) entry which is preliminary data.</text>
</comment>
<proteinExistence type="predicted"/>